<comment type="caution">
    <text evidence="1">The sequence shown here is derived from an EMBL/GenBank/DDBJ whole genome shotgun (WGS) entry which is preliminary data.</text>
</comment>
<evidence type="ECO:0000313" key="1">
    <source>
        <dbReference type="EMBL" id="MEQ6356515.1"/>
    </source>
</evidence>
<gene>
    <name evidence="1" type="ORF">ABNX05_17980</name>
</gene>
<reference evidence="1 2" key="1">
    <citation type="submission" date="2024-06" db="EMBL/GenBank/DDBJ databases">
        <title>Lysinibacillus zambalefons sp. nov., a Novel Firmicute Isolated from the Poon Bato Zambales Hyperalkaline Spring.</title>
        <authorList>
            <person name="Aja J.A."/>
            <person name="Lazaro J.E.H."/>
            <person name="Llorin L.D."/>
            <person name="Lim K.R."/>
            <person name="Teodosio J."/>
            <person name="Dalisay D.S."/>
        </authorList>
    </citation>
    <scope>NUCLEOTIDE SEQUENCE [LARGE SCALE GENOMIC DNA]</scope>
    <source>
        <strain evidence="1 2">M3</strain>
    </source>
</reference>
<sequence>MTRTTARQKVLEALQNTPSGLTNNELIKISPSFRARLSELYEEGHIIEKTPLQNGVNLYRYKGFEKKELKDAYSSLVHVLYENGHKDVVEKLSTILEEANVVLHRKTLK</sequence>
<evidence type="ECO:0008006" key="3">
    <source>
        <dbReference type="Google" id="ProtNLM"/>
    </source>
</evidence>
<protein>
    <recommendedName>
        <fullName evidence="3">Transcriptional regulator</fullName>
    </recommendedName>
</protein>
<accession>A0ABV1MVH8</accession>
<dbReference type="Proteomes" id="UP001478862">
    <property type="component" value="Unassembled WGS sequence"/>
</dbReference>
<proteinExistence type="predicted"/>
<organism evidence="1 2">
    <name type="scientific">Lysinibacillus zambalensis</name>
    <dbReference type="NCBI Taxonomy" id="3160866"/>
    <lineage>
        <taxon>Bacteria</taxon>
        <taxon>Bacillati</taxon>
        <taxon>Bacillota</taxon>
        <taxon>Bacilli</taxon>
        <taxon>Bacillales</taxon>
        <taxon>Bacillaceae</taxon>
        <taxon>Lysinibacillus</taxon>
    </lineage>
</organism>
<dbReference type="EMBL" id="JBEGDG010000015">
    <property type="protein sequence ID" value="MEQ6356515.1"/>
    <property type="molecule type" value="Genomic_DNA"/>
</dbReference>
<keyword evidence="2" id="KW-1185">Reference proteome</keyword>
<name>A0ABV1MVH8_9BACI</name>
<evidence type="ECO:0000313" key="2">
    <source>
        <dbReference type="Proteomes" id="UP001478862"/>
    </source>
</evidence>
<dbReference type="RefSeq" id="WP_349660960.1">
    <property type="nucleotide sequence ID" value="NZ_JBEGDG010000015.1"/>
</dbReference>